<name>A0A3E0LY84_9CHRO</name>
<evidence type="ECO:0000313" key="2">
    <source>
        <dbReference type="Proteomes" id="UP000257002"/>
    </source>
</evidence>
<reference evidence="1 2" key="1">
    <citation type="submission" date="2017-10" db="EMBL/GenBank/DDBJ databases">
        <title>A large-scale comparative metagenomic study reveals the eutrophication-driven functional interactions in six Microcystis-epibionts communities.</title>
        <authorList>
            <person name="Li Q."/>
            <person name="Lin F."/>
        </authorList>
    </citation>
    <scope>NUCLEOTIDE SEQUENCE [LARGE SCALE GENOMIC DNA]</scope>
    <source>
        <strain evidence="1">TW10</strain>
    </source>
</reference>
<dbReference type="EMBL" id="QQWD01000010">
    <property type="protein sequence ID" value="REJ52489.1"/>
    <property type="molecule type" value="Genomic_DNA"/>
</dbReference>
<protein>
    <recommendedName>
        <fullName evidence="3">Aminotransferase class V-fold PLP-dependent enzyme</fullName>
    </recommendedName>
</protein>
<gene>
    <name evidence="1" type="ORF">DWQ51_11035</name>
</gene>
<dbReference type="InterPro" id="IPR015422">
    <property type="entry name" value="PyrdxlP-dep_Trfase_small"/>
</dbReference>
<organism evidence="1 2">
    <name type="scientific">Microcystis wesenbergii TW10</name>
    <dbReference type="NCBI Taxonomy" id="2060474"/>
    <lineage>
        <taxon>Bacteria</taxon>
        <taxon>Bacillati</taxon>
        <taxon>Cyanobacteriota</taxon>
        <taxon>Cyanophyceae</taxon>
        <taxon>Oscillatoriophycideae</taxon>
        <taxon>Chroococcales</taxon>
        <taxon>Microcystaceae</taxon>
        <taxon>Microcystis</taxon>
    </lineage>
</organism>
<dbReference type="InterPro" id="IPR015421">
    <property type="entry name" value="PyrdxlP-dep_Trfase_major"/>
</dbReference>
<accession>A0A3E0LY84</accession>
<dbReference type="Gene3D" id="3.40.640.10">
    <property type="entry name" value="Type I PLP-dependent aspartate aminotransferase-like (Major domain)"/>
    <property type="match status" value="1"/>
</dbReference>
<dbReference type="Gene3D" id="3.90.1150.10">
    <property type="entry name" value="Aspartate Aminotransferase, domain 1"/>
    <property type="match status" value="1"/>
</dbReference>
<sequence>MRESVTSYRQQFLGLEKKAYFNYGGQGLLPRTALDAIYCCYQKLQEDDPFSRRINNDKTGFLTELSQATRTIIASELGVTPETITLTENVTVGCNIRLVV</sequence>
<dbReference type="AlphaFoldDB" id="A0A3E0LY84"/>
<comment type="caution">
    <text evidence="1">The sequence shown here is derived from an EMBL/GenBank/DDBJ whole genome shotgun (WGS) entry which is preliminary data.</text>
</comment>
<dbReference type="SUPFAM" id="SSF53383">
    <property type="entry name" value="PLP-dependent transferases"/>
    <property type="match status" value="1"/>
</dbReference>
<dbReference type="InterPro" id="IPR015424">
    <property type="entry name" value="PyrdxlP-dep_Trfase"/>
</dbReference>
<dbReference type="Proteomes" id="UP000257002">
    <property type="component" value="Unassembled WGS sequence"/>
</dbReference>
<evidence type="ECO:0000313" key="1">
    <source>
        <dbReference type="EMBL" id="REJ52489.1"/>
    </source>
</evidence>
<evidence type="ECO:0008006" key="3">
    <source>
        <dbReference type="Google" id="ProtNLM"/>
    </source>
</evidence>
<proteinExistence type="predicted"/>